<comment type="caution">
    <text evidence="2">The sequence shown here is derived from an EMBL/GenBank/DDBJ whole genome shotgun (WGS) entry which is preliminary data.</text>
</comment>
<gene>
    <name evidence="2" type="ORF">LSTR_LSTR000421</name>
</gene>
<protein>
    <recommendedName>
        <fullName evidence="4">Envelope fusion protein</fullName>
    </recommendedName>
</protein>
<sequence>MKYSDVDKCAGELYTLCPPDLPLFLHSNSCVFHMFINDEQSVQQYCEKYLVSRQFEPILYRIPETKDWIYSVSEPVRVVCECSLSEPCSTVEIIKGVGIMDNIRNCYVHSDKFVLLPSSSGTCTVDLNRTTIVLPVIQDIFNIKERSLLHGLFQNSSSQHTNERIRTLQKQITATEPGVSINHLAHEMTAAERWMSGVPVEDNSHDTMYTVLLTIMTIAIVIAVMKALRILLHCLASTLYLPDSLFADTVPLGDIESSPQRRQASQASPNRSLAPATGSAALPIVTTQPLSSAVYYTKPGTVTA</sequence>
<dbReference type="AlphaFoldDB" id="A0A482X4D2"/>
<dbReference type="Pfam" id="PF12259">
    <property type="entry name" value="Baculo_F"/>
    <property type="match status" value="1"/>
</dbReference>
<accession>A0A482X4D2</accession>
<evidence type="ECO:0000256" key="1">
    <source>
        <dbReference type="SAM" id="Phobius"/>
    </source>
</evidence>
<evidence type="ECO:0000313" key="3">
    <source>
        <dbReference type="Proteomes" id="UP000291343"/>
    </source>
</evidence>
<dbReference type="InParanoid" id="A0A482X4D2"/>
<reference evidence="2 3" key="1">
    <citation type="journal article" date="2017" name="Gigascience">
        <title>Genome sequence of the small brown planthopper, Laodelphax striatellus.</title>
        <authorList>
            <person name="Zhu J."/>
            <person name="Jiang F."/>
            <person name="Wang X."/>
            <person name="Yang P."/>
            <person name="Bao Y."/>
            <person name="Zhao W."/>
            <person name="Wang W."/>
            <person name="Lu H."/>
            <person name="Wang Q."/>
            <person name="Cui N."/>
            <person name="Li J."/>
            <person name="Chen X."/>
            <person name="Luo L."/>
            <person name="Yu J."/>
            <person name="Kang L."/>
            <person name="Cui F."/>
        </authorList>
    </citation>
    <scope>NUCLEOTIDE SEQUENCE [LARGE SCALE GENOMIC DNA]</scope>
    <source>
        <strain evidence="2">Lst14</strain>
    </source>
</reference>
<dbReference type="STRING" id="195883.A0A482X4D2"/>
<keyword evidence="1" id="KW-1133">Transmembrane helix</keyword>
<feature type="transmembrane region" description="Helical" evidence="1">
    <location>
        <begin position="208"/>
        <end position="228"/>
    </location>
</feature>
<dbReference type="OrthoDB" id="6624493at2759"/>
<keyword evidence="1" id="KW-0812">Transmembrane</keyword>
<keyword evidence="3" id="KW-1185">Reference proteome</keyword>
<dbReference type="Proteomes" id="UP000291343">
    <property type="component" value="Unassembled WGS sequence"/>
</dbReference>
<keyword evidence="1" id="KW-0472">Membrane</keyword>
<name>A0A482X4D2_LAOST</name>
<proteinExistence type="predicted"/>
<organism evidence="2 3">
    <name type="scientific">Laodelphax striatellus</name>
    <name type="common">Small brown planthopper</name>
    <name type="synonym">Delphax striatella</name>
    <dbReference type="NCBI Taxonomy" id="195883"/>
    <lineage>
        <taxon>Eukaryota</taxon>
        <taxon>Metazoa</taxon>
        <taxon>Ecdysozoa</taxon>
        <taxon>Arthropoda</taxon>
        <taxon>Hexapoda</taxon>
        <taxon>Insecta</taxon>
        <taxon>Pterygota</taxon>
        <taxon>Neoptera</taxon>
        <taxon>Paraneoptera</taxon>
        <taxon>Hemiptera</taxon>
        <taxon>Auchenorrhyncha</taxon>
        <taxon>Fulgoroidea</taxon>
        <taxon>Delphacidae</taxon>
        <taxon>Criomorphinae</taxon>
        <taxon>Laodelphax</taxon>
    </lineage>
</organism>
<evidence type="ECO:0000313" key="2">
    <source>
        <dbReference type="EMBL" id="RZF40542.1"/>
    </source>
</evidence>
<evidence type="ECO:0008006" key="4">
    <source>
        <dbReference type="Google" id="ProtNLM"/>
    </source>
</evidence>
<dbReference type="EMBL" id="QKKF02018223">
    <property type="protein sequence ID" value="RZF40542.1"/>
    <property type="molecule type" value="Genomic_DNA"/>
</dbReference>
<dbReference type="InterPro" id="IPR022048">
    <property type="entry name" value="Envelope_fusion-like"/>
</dbReference>